<dbReference type="AlphaFoldDB" id="A0A7X6M9Z3"/>
<proteinExistence type="predicted"/>
<evidence type="ECO:0000256" key="2">
    <source>
        <dbReference type="SAM" id="Phobius"/>
    </source>
</evidence>
<keyword evidence="2" id="KW-1133">Transmembrane helix</keyword>
<keyword evidence="2" id="KW-0812">Transmembrane</keyword>
<name>A0A7X6M9Z3_9ACTN</name>
<gene>
    <name evidence="3" type="ORF">HGB44_06860</name>
</gene>
<evidence type="ECO:0000313" key="3">
    <source>
        <dbReference type="EMBL" id="NKY97392.1"/>
    </source>
</evidence>
<evidence type="ECO:0008006" key="5">
    <source>
        <dbReference type="Google" id="ProtNLM"/>
    </source>
</evidence>
<feature type="region of interest" description="Disordered" evidence="1">
    <location>
        <begin position="236"/>
        <end position="282"/>
    </location>
</feature>
<keyword evidence="2" id="KW-0472">Membrane</keyword>
<comment type="caution">
    <text evidence="3">The sequence shown here is derived from an EMBL/GenBank/DDBJ whole genome shotgun (WGS) entry which is preliminary data.</text>
</comment>
<dbReference type="RefSeq" id="WP_061082194.1">
    <property type="nucleotide sequence ID" value="NZ_JAAXPG010000005.1"/>
</dbReference>
<feature type="region of interest" description="Disordered" evidence="1">
    <location>
        <begin position="131"/>
        <end position="210"/>
    </location>
</feature>
<dbReference type="Proteomes" id="UP000553209">
    <property type="component" value="Unassembled WGS sequence"/>
</dbReference>
<accession>A0A7X6M9Z3</accession>
<feature type="transmembrane region" description="Helical" evidence="2">
    <location>
        <begin position="20"/>
        <end position="40"/>
    </location>
</feature>
<dbReference type="EMBL" id="JAAXPG010000005">
    <property type="protein sequence ID" value="NKY97392.1"/>
    <property type="molecule type" value="Genomic_DNA"/>
</dbReference>
<feature type="transmembrane region" description="Helical" evidence="2">
    <location>
        <begin position="100"/>
        <end position="121"/>
    </location>
</feature>
<feature type="compositionally biased region" description="Low complexity" evidence="1">
    <location>
        <begin position="190"/>
        <end position="206"/>
    </location>
</feature>
<sequence length="331" mass="33183">MAHSGTVARLAARMLERRHVTRAGVARISVLGAVGAAVWFSRADTVGGLAGSAFLGAVLFCDAVRERMRADRRDALTLWLVAMLSQLREYAVYLGLAAGAVAAGAGGAWGWAAGALVALALRESLLASGSAPALPGQGPGRRRPPPPAQRPAGGLLGGLAPRPPQGPRTSDPGLTARLFGATVVDGPTGGSRPARAPAGASANGTAVNGPAVNGIRVNGAEVNGAVRYGGPLCGSSEEGASPNGVSPDGASAGNRTDGRAAGGADTGTDGRADRPVPPPLRRIADFPQPVRFLAIAVTATLWDARVAFVTLVVGCVVAATAQLADPARSRR</sequence>
<keyword evidence="4" id="KW-1185">Reference proteome</keyword>
<evidence type="ECO:0000256" key="1">
    <source>
        <dbReference type="SAM" id="MobiDB-lite"/>
    </source>
</evidence>
<feature type="transmembrane region" description="Helical" evidence="2">
    <location>
        <begin position="46"/>
        <end position="64"/>
    </location>
</feature>
<evidence type="ECO:0000313" key="4">
    <source>
        <dbReference type="Proteomes" id="UP000553209"/>
    </source>
</evidence>
<organism evidence="3 4">
    <name type="scientific">Nocardiopsis alborubida</name>
    <dbReference type="NCBI Taxonomy" id="146802"/>
    <lineage>
        <taxon>Bacteria</taxon>
        <taxon>Bacillati</taxon>
        <taxon>Actinomycetota</taxon>
        <taxon>Actinomycetes</taxon>
        <taxon>Streptosporangiales</taxon>
        <taxon>Nocardiopsidaceae</taxon>
        <taxon>Nocardiopsis</taxon>
    </lineage>
</organism>
<reference evidence="3 4" key="1">
    <citation type="submission" date="2020-04" db="EMBL/GenBank/DDBJ databases">
        <title>MicrobeNet Type strains.</title>
        <authorList>
            <person name="Nicholson A.C."/>
        </authorList>
    </citation>
    <scope>NUCLEOTIDE SEQUENCE [LARGE SCALE GENOMIC DNA]</scope>
    <source>
        <strain evidence="3 4">ATCC 23612</strain>
    </source>
</reference>
<protein>
    <recommendedName>
        <fullName evidence="5">Transferase</fullName>
    </recommendedName>
</protein>